<reference evidence="2 3" key="1">
    <citation type="journal article" date="2018" name="Front. Plant Sci.">
        <title>Red Clover (Trifolium pratense) and Zigzag Clover (T. medium) - A Picture of Genomic Similarities and Differences.</title>
        <authorList>
            <person name="Dluhosova J."/>
            <person name="Istvanek J."/>
            <person name="Nedelnik J."/>
            <person name="Repkova J."/>
        </authorList>
    </citation>
    <scope>NUCLEOTIDE SEQUENCE [LARGE SCALE GENOMIC DNA]</scope>
    <source>
        <strain evidence="3">cv. 10/8</strain>
        <tissue evidence="2">Leaf</tissue>
    </source>
</reference>
<accession>A0A392LZ80</accession>
<dbReference type="Proteomes" id="UP000265520">
    <property type="component" value="Unassembled WGS sequence"/>
</dbReference>
<proteinExistence type="predicted"/>
<feature type="region of interest" description="Disordered" evidence="1">
    <location>
        <begin position="85"/>
        <end position="104"/>
    </location>
</feature>
<dbReference type="EMBL" id="LXQA010000905">
    <property type="protein sequence ID" value="MCH80306.1"/>
    <property type="molecule type" value="Genomic_DNA"/>
</dbReference>
<evidence type="ECO:0000313" key="2">
    <source>
        <dbReference type="EMBL" id="MCH80306.1"/>
    </source>
</evidence>
<protein>
    <submittedName>
        <fullName evidence="2">Uncharacterized protein</fullName>
    </submittedName>
</protein>
<keyword evidence="3" id="KW-1185">Reference proteome</keyword>
<sequence length="104" mass="11992">MLIQLHIPPSLRKRLVAATTAHRRQKQNSFVVAVEIRKIVNSETNWKEDKQEMDVKNGKPEASIYIGNKGQRWIKEVGKLNPMQQKPLPLSLKAKAKNQKRVQL</sequence>
<gene>
    <name evidence="2" type="ORF">A2U01_0001073</name>
</gene>
<evidence type="ECO:0000313" key="3">
    <source>
        <dbReference type="Proteomes" id="UP000265520"/>
    </source>
</evidence>
<dbReference type="AlphaFoldDB" id="A0A392LZ80"/>
<evidence type="ECO:0000256" key="1">
    <source>
        <dbReference type="SAM" id="MobiDB-lite"/>
    </source>
</evidence>
<name>A0A392LZ80_9FABA</name>
<organism evidence="2 3">
    <name type="scientific">Trifolium medium</name>
    <dbReference type="NCBI Taxonomy" id="97028"/>
    <lineage>
        <taxon>Eukaryota</taxon>
        <taxon>Viridiplantae</taxon>
        <taxon>Streptophyta</taxon>
        <taxon>Embryophyta</taxon>
        <taxon>Tracheophyta</taxon>
        <taxon>Spermatophyta</taxon>
        <taxon>Magnoliopsida</taxon>
        <taxon>eudicotyledons</taxon>
        <taxon>Gunneridae</taxon>
        <taxon>Pentapetalae</taxon>
        <taxon>rosids</taxon>
        <taxon>fabids</taxon>
        <taxon>Fabales</taxon>
        <taxon>Fabaceae</taxon>
        <taxon>Papilionoideae</taxon>
        <taxon>50 kb inversion clade</taxon>
        <taxon>NPAAA clade</taxon>
        <taxon>Hologalegina</taxon>
        <taxon>IRL clade</taxon>
        <taxon>Trifolieae</taxon>
        <taxon>Trifolium</taxon>
    </lineage>
</organism>
<comment type="caution">
    <text evidence="2">The sequence shown here is derived from an EMBL/GenBank/DDBJ whole genome shotgun (WGS) entry which is preliminary data.</text>
</comment>
<feature type="compositionally biased region" description="Basic residues" evidence="1">
    <location>
        <begin position="94"/>
        <end position="104"/>
    </location>
</feature>